<feature type="domain" description="Helix-turn-helix type 11" evidence="1">
    <location>
        <begin position="12"/>
        <end position="63"/>
    </location>
</feature>
<dbReference type="InterPro" id="IPR013196">
    <property type="entry name" value="HTH_11"/>
</dbReference>
<dbReference type="InterPro" id="IPR036390">
    <property type="entry name" value="WH_DNA-bd_sf"/>
</dbReference>
<dbReference type="InterPro" id="IPR036388">
    <property type="entry name" value="WH-like_DNA-bd_sf"/>
</dbReference>
<dbReference type="InterPro" id="IPR051534">
    <property type="entry name" value="CBASS_pafABC_assoc_protein"/>
</dbReference>
<keyword evidence="4" id="KW-0238">DNA-binding</keyword>
<dbReference type="AlphaFoldDB" id="A0A364K231"/>
<evidence type="ECO:0000259" key="3">
    <source>
        <dbReference type="Pfam" id="PF25583"/>
    </source>
</evidence>
<accession>A0A364K231</accession>
<dbReference type="OrthoDB" id="9815009at2"/>
<dbReference type="GO" id="GO:0003677">
    <property type="term" value="F:DNA binding"/>
    <property type="evidence" value="ECO:0007669"/>
    <property type="project" value="UniProtKB-KW"/>
</dbReference>
<name>A0A364K231_9BACL</name>
<evidence type="ECO:0000259" key="2">
    <source>
        <dbReference type="Pfam" id="PF13280"/>
    </source>
</evidence>
<evidence type="ECO:0000313" key="5">
    <source>
        <dbReference type="Proteomes" id="UP000251213"/>
    </source>
</evidence>
<dbReference type="SUPFAM" id="SSF46785">
    <property type="entry name" value="Winged helix' DNA-binding domain"/>
    <property type="match status" value="1"/>
</dbReference>
<gene>
    <name evidence="4" type="ORF">DL897_15540</name>
</gene>
<reference evidence="4 5" key="1">
    <citation type="submission" date="2018-06" db="EMBL/GenBank/DDBJ databases">
        <title>Thermoflavimicrobium daqus sp. nov., a thermophilic microbe isolated from Moutai-flavour Daqu.</title>
        <authorList>
            <person name="Wang X."/>
            <person name="Zhou H."/>
        </authorList>
    </citation>
    <scope>NUCLEOTIDE SEQUENCE [LARGE SCALE GENOMIC DNA]</scope>
    <source>
        <strain evidence="4 5">FBKL4.011</strain>
    </source>
</reference>
<dbReference type="InterPro" id="IPR028349">
    <property type="entry name" value="PafC-like"/>
</dbReference>
<comment type="caution">
    <text evidence="4">The sequence shown here is derived from an EMBL/GenBank/DDBJ whole genome shotgun (WGS) entry which is preliminary data.</text>
</comment>
<feature type="domain" description="WYL" evidence="2">
    <location>
        <begin position="141"/>
        <end position="205"/>
    </location>
</feature>
<dbReference type="Proteomes" id="UP000251213">
    <property type="component" value="Unassembled WGS sequence"/>
</dbReference>
<sequence>MFVSKAKLLFELIMYVNARRQFTARDVAYEFNISLRTVHRYLSELGEMGVPLYTEPGRNGGYRVLDNRVLPPILFSESEAFSIFFAFESLKYYHSLPFDIDIKLVSDKIYSSLPTDTKRKVDQLSSVLTFWNIKRGVPSPYLKEIIEAAVEKQVVHIEYISKSGKSLREVAPIGIYAYNGFWYMPGFDIARREVRLFRTDRIQALSRLNQTYDPEMTLDDWLIRHPEQEPAPPIRLYVELTREGIRQCRSQPWLEPNIVMRNEEQGYIDTTIDRTEIEYVSHYFYRLGTAAKVLEPQEIVNRICVLAEELLQHYT</sequence>
<dbReference type="EMBL" id="QJKK01000011">
    <property type="protein sequence ID" value="RAL21993.1"/>
    <property type="molecule type" value="Genomic_DNA"/>
</dbReference>
<dbReference type="Pfam" id="PF08279">
    <property type="entry name" value="HTH_11"/>
    <property type="match status" value="1"/>
</dbReference>
<keyword evidence="5" id="KW-1185">Reference proteome</keyword>
<dbReference type="PROSITE" id="PS52050">
    <property type="entry name" value="WYL"/>
    <property type="match status" value="1"/>
</dbReference>
<dbReference type="Pfam" id="PF25583">
    <property type="entry name" value="WCX"/>
    <property type="match status" value="1"/>
</dbReference>
<organism evidence="4 5">
    <name type="scientific">Thermoflavimicrobium daqui</name>
    <dbReference type="NCBI Taxonomy" id="2137476"/>
    <lineage>
        <taxon>Bacteria</taxon>
        <taxon>Bacillati</taxon>
        <taxon>Bacillota</taxon>
        <taxon>Bacilli</taxon>
        <taxon>Bacillales</taxon>
        <taxon>Thermoactinomycetaceae</taxon>
        <taxon>Thermoflavimicrobium</taxon>
    </lineage>
</organism>
<dbReference type="Gene3D" id="1.10.10.10">
    <property type="entry name" value="Winged helix-like DNA-binding domain superfamily/Winged helix DNA-binding domain"/>
    <property type="match status" value="1"/>
</dbReference>
<reference evidence="4 5" key="2">
    <citation type="submission" date="2018-06" db="EMBL/GenBank/DDBJ databases">
        <authorList>
            <person name="Zhirakovskaya E."/>
        </authorList>
    </citation>
    <scope>NUCLEOTIDE SEQUENCE [LARGE SCALE GENOMIC DNA]</scope>
    <source>
        <strain evidence="4 5">FBKL4.011</strain>
    </source>
</reference>
<dbReference type="PANTHER" id="PTHR34580">
    <property type="match status" value="1"/>
</dbReference>
<proteinExistence type="predicted"/>
<feature type="domain" description="WCX" evidence="3">
    <location>
        <begin position="232"/>
        <end position="311"/>
    </location>
</feature>
<dbReference type="InterPro" id="IPR057727">
    <property type="entry name" value="WCX_dom"/>
</dbReference>
<dbReference type="PANTHER" id="PTHR34580:SF9">
    <property type="entry name" value="SLL5097 PROTEIN"/>
    <property type="match status" value="1"/>
</dbReference>
<dbReference type="InterPro" id="IPR026881">
    <property type="entry name" value="WYL_dom"/>
</dbReference>
<dbReference type="PIRSF" id="PIRSF016838">
    <property type="entry name" value="PafC"/>
    <property type="match status" value="1"/>
</dbReference>
<evidence type="ECO:0000259" key="1">
    <source>
        <dbReference type="Pfam" id="PF08279"/>
    </source>
</evidence>
<evidence type="ECO:0000313" key="4">
    <source>
        <dbReference type="EMBL" id="RAL21993.1"/>
    </source>
</evidence>
<dbReference type="Pfam" id="PF13280">
    <property type="entry name" value="WYL"/>
    <property type="match status" value="1"/>
</dbReference>
<protein>
    <submittedName>
        <fullName evidence="4">DNA-binding transcriptional regulator</fullName>
    </submittedName>
</protein>